<keyword evidence="1" id="KW-0418">Kinase</keyword>
<reference evidence="3" key="1">
    <citation type="journal article" date="2019" name="Curr. Biol.">
        <title>Genome Sequence of Striga asiatica Provides Insight into the Evolution of Plant Parasitism.</title>
        <authorList>
            <person name="Yoshida S."/>
            <person name="Kim S."/>
            <person name="Wafula E.K."/>
            <person name="Tanskanen J."/>
            <person name="Kim Y.M."/>
            <person name="Honaas L."/>
            <person name="Yang Z."/>
            <person name="Spallek T."/>
            <person name="Conn C.E."/>
            <person name="Ichihashi Y."/>
            <person name="Cheong K."/>
            <person name="Cui S."/>
            <person name="Der J.P."/>
            <person name="Gundlach H."/>
            <person name="Jiao Y."/>
            <person name="Hori C."/>
            <person name="Ishida J.K."/>
            <person name="Kasahara H."/>
            <person name="Kiba T."/>
            <person name="Kim M.S."/>
            <person name="Koo N."/>
            <person name="Laohavisit A."/>
            <person name="Lee Y.H."/>
            <person name="Lumba S."/>
            <person name="McCourt P."/>
            <person name="Mortimer J.C."/>
            <person name="Mutuku J.M."/>
            <person name="Nomura T."/>
            <person name="Sasaki-Sekimoto Y."/>
            <person name="Seto Y."/>
            <person name="Wang Y."/>
            <person name="Wakatake T."/>
            <person name="Sakakibara H."/>
            <person name="Demura T."/>
            <person name="Yamaguchi S."/>
            <person name="Yoneyama K."/>
            <person name="Manabe R.I."/>
            <person name="Nelson D.C."/>
            <person name="Schulman A.H."/>
            <person name="Timko M.P."/>
            <person name="dePamphilis C.W."/>
            <person name="Choi D."/>
            <person name="Shirasu K."/>
        </authorList>
    </citation>
    <scope>NUCLEOTIDE SEQUENCE [LARGE SCALE GENOMIC DNA]</scope>
    <source>
        <strain evidence="3">cv. UVA1</strain>
    </source>
</reference>
<reference evidence="1" key="2">
    <citation type="journal article" date="2019" name="Curr. Biol.">
        <title>Genome Sequence of Striga asiatica Provides Insight into the Evolution of Plant Parasitism.</title>
        <authorList>
            <person name="Yoshida S."/>
            <person name="Kim S."/>
            <person name="Wafula E.K."/>
            <person name="Tanskanen J."/>
            <person name="Kim Y."/>
            <person name="Honaas L."/>
            <person name="Yang Z."/>
            <person name="Spallek T."/>
            <person name="Conn C.E."/>
            <person name="Ichihashi Y."/>
            <person name="Cheong K."/>
            <person name="Cui S."/>
            <person name="Der J.P."/>
            <person name="Gundlach H."/>
            <person name="Jiao Y."/>
            <person name="Hori C."/>
            <person name="Ishida J.K."/>
            <person name="Kasahara H."/>
            <person name="Kiba T."/>
            <person name="Kim M."/>
            <person name="Koo N."/>
            <person name="Laohavisit A."/>
            <person name="Lee Y."/>
            <person name="Lumba S."/>
            <person name="Mccourt P."/>
            <person name="Mortimer J.C."/>
            <person name="Mutuku J.M."/>
            <person name="Nomura T."/>
            <person name="Sasaki-sekimoto Y."/>
            <person name="Seto Y."/>
            <person name="Wang Y."/>
            <person name="Wakatake T."/>
            <person name="Sakakibara H."/>
            <person name="Demura T."/>
            <person name="Yamaguchi S."/>
            <person name="Yoneyama K."/>
            <person name="Manabe R."/>
            <person name="Nelson D.C."/>
            <person name="Schulman A.H."/>
            <person name="Timko M.P."/>
            <person name="Depamphilis C.W."/>
            <person name="Choi D."/>
            <person name="Shirasu K."/>
        </authorList>
    </citation>
    <scope>NUCLEOTIDE SEQUENCE [LARGE SCALE GENOMIC DNA]</scope>
    <source>
        <strain evidence="1">UVA1</strain>
    </source>
</reference>
<keyword evidence="3" id="KW-1185">Reference proteome</keyword>
<dbReference type="Proteomes" id="UP000325081">
    <property type="component" value="Unassembled WGS sequence"/>
</dbReference>
<accession>A0A5A7P5J8</accession>
<protein>
    <submittedName>
        <fullName evidence="1">Protein kinase</fullName>
    </submittedName>
</protein>
<evidence type="ECO:0000313" key="1">
    <source>
        <dbReference type="EMBL" id="GER28060.1"/>
    </source>
</evidence>
<sequence>MATRLADGSVDYALISIATKGSMTSSSTSSSFPTPSAAPTSIPVTTLLCSLLCGTLPPTSYGQNPNKSGRVQLRGCHNGAANWHDGPRARGKPVSGPYLWQVKSSVDKLWGSIDTPLDVKDEARESVSILANLAGHCTARPNGGRLARG</sequence>
<dbReference type="OrthoDB" id="1607253at2759"/>
<dbReference type="EMBL" id="BKCP01004224">
    <property type="protein sequence ID" value="GER29654.1"/>
    <property type="molecule type" value="Genomic_DNA"/>
</dbReference>
<evidence type="ECO:0000313" key="3">
    <source>
        <dbReference type="Proteomes" id="UP000325081"/>
    </source>
</evidence>
<organism evidence="1 3">
    <name type="scientific">Striga asiatica</name>
    <name type="common">Asiatic witchweed</name>
    <name type="synonym">Buchnera asiatica</name>
    <dbReference type="NCBI Taxonomy" id="4170"/>
    <lineage>
        <taxon>Eukaryota</taxon>
        <taxon>Viridiplantae</taxon>
        <taxon>Streptophyta</taxon>
        <taxon>Embryophyta</taxon>
        <taxon>Tracheophyta</taxon>
        <taxon>Spermatophyta</taxon>
        <taxon>Magnoliopsida</taxon>
        <taxon>eudicotyledons</taxon>
        <taxon>Gunneridae</taxon>
        <taxon>Pentapetalae</taxon>
        <taxon>asterids</taxon>
        <taxon>lamiids</taxon>
        <taxon>Lamiales</taxon>
        <taxon>Orobanchaceae</taxon>
        <taxon>Buchnereae</taxon>
        <taxon>Striga</taxon>
    </lineage>
</organism>
<proteinExistence type="predicted"/>
<dbReference type="EMBL" id="BKCP01002225">
    <property type="protein sequence ID" value="GER28060.1"/>
    <property type="molecule type" value="Genomic_DNA"/>
</dbReference>
<evidence type="ECO:0000313" key="2">
    <source>
        <dbReference type="EMBL" id="GER29654.1"/>
    </source>
</evidence>
<dbReference type="GO" id="GO:0016301">
    <property type="term" value="F:kinase activity"/>
    <property type="evidence" value="ECO:0007669"/>
    <property type="project" value="UniProtKB-KW"/>
</dbReference>
<keyword evidence="1" id="KW-0808">Transferase</keyword>
<name>A0A5A7P5J8_STRAF</name>
<comment type="caution">
    <text evidence="1">The sequence shown here is derived from an EMBL/GenBank/DDBJ whole genome shotgun (WGS) entry which is preliminary data.</text>
</comment>
<dbReference type="AlphaFoldDB" id="A0A5A7P5J8"/>
<gene>
    <name evidence="1" type="ORF">STAS_03828</name>
    <name evidence="2" type="ORF">STAS_05530</name>
</gene>